<evidence type="ECO:0000313" key="1">
    <source>
        <dbReference type="EMBL" id="MDV7025232.1"/>
    </source>
</evidence>
<keyword evidence="2" id="KW-1185">Reference proteome</keyword>
<name>A0ABU4E9N0_9ENTR</name>
<comment type="caution">
    <text evidence="1">The sequence shown here is derived from an EMBL/GenBank/DDBJ whole genome shotgun (WGS) entry which is preliminary data.</text>
</comment>
<reference evidence="1 2" key="1">
    <citation type="submission" date="2023-10" db="EMBL/GenBank/DDBJ databases">
        <authorList>
            <person name="Dale J."/>
        </authorList>
    </citation>
    <scope>NUCLEOTIDE SEQUENCE [LARGE SCALE GENOMIC DNA]</scope>
    <source>
        <strain evidence="1 2">2023EL-00970</strain>
    </source>
</reference>
<organism evidence="1 2">
    <name type="scientific">Atlantibacter subterraneus</name>
    <dbReference type="NCBI Taxonomy" id="255519"/>
    <lineage>
        <taxon>Bacteria</taxon>
        <taxon>Pseudomonadati</taxon>
        <taxon>Pseudomonadota</taxon>
        <taxon>Gammaproteobacteria</taxon>
        <taxon>Enterobacterales</taxon>
        <taxon>Enterobacteriaceae</taxon>
        <taxon>Atlantibacter</taxon>
    </lineage>
</organism>
<dbReference type="EMBL" id="JAWLOF010000023">
    <property type="protein sequence ID" value="MDV7025232.1"/>
    <property type="molecule type" value="Genomic_DNA"/>
</dbReference>
<protein>
    <submittedName>
        <fullName evidence="1">Uncharacterized protein</fullName>
    </submittedName>
</protein>
<sequence>MKTSISTSAIDFAFRQFDTPAGSLYVVMRHGGKRRFLSRSAALNNLAHYMVSKVFRRAGIPTNEPYEPVFHNGTLAHRVGDHTSDYLYAHQRCVRRLRRILARKREQQRWLSKWESMHNRFVKERDELQANKPF</sequence>
<accession>A0ABU4E9N0</accession>
<evidence type="ECO:0000313" key="2">
    <source>
        <dbReference type="Proteomes" id="UP001187066"/>
    </source>
</evidence>
<dbReference type="RefSeq" id="WP_317679436.1">
    <property type="nucleotide sequence ID" value="NZ_JAWLOF010000023.1"/>
</dbReference>
<gene>
    <name evidence="1" type="ORF">R4P48_21480</name>
</gene>
<dbReference type="Proteomes" id="UP001187066">
    <property type="component" value="Unassembled WGS sequence"/>
</dbReference>
<proteinExistence type="predicted"/>